<dbReference type="GO" id="GO:0005794">
    <property type="term" value="C:Golgi apparatus"/>
    <property type="evidence" value="ECO:0007669"/>
    <property type="project" value="UniProtKB-SubCell"/>
</dbReference>
<dbReference type="Proteomes" id="UP000015101">
    <property type="component" value="Unassembled WGS sequence"/>
</dbReference>
<dbReference type="GO" id="GO:0010669">
    <property type="term" value="P:epithelial structure maintenance"/>
    <property type="evidence" value="ECO:0000318"/>
    <property type="project" value="GO_Central"/>
</dbReference>
<dbReference type="GO" id="GO:0034237">
    <property type="term" value="F:protein kinase A regulatory subunit binding"/>
    <property type="evidence" value="ECO:0000318"/>
    <property type="project" value="GO_Central"/>
</dbReference>
<evidence type="ECO:0000256" key="2">
    <source>
        <dbReference type="ARBA" id="ARBA00010298"/>
    </source>
</evidence>
<gene>
    <name evidence="6" type="primary">20216925</name>
    <name evidence="5" type="ORF">HELRODRAFT_88976</name>
</gene>
<dbReference type="CTD" id="20216925"/>
<organism evidence="6 7">
    <name type="scientific">Helobdella robusta</name>
    <name type="common">Californian leech</name>
    <dbReference type="NCBI Taxonomy" id="6412"/>
    <lineage>
        <taxon>Eukaryota</taxon>
        <taxon>Metazoa</taxon>
        <taxon>Spiralia</taxon>
        <taxon>Lophotrochozoa</taxon>
        <taxon>Annelida</taxon>
        <taxon>Clitellata</taxon>
        <taxon>Hirudinea</taxon>
        <taxon>Rhynchobdellida</taxon>
        <taxon>Glossiphoniidae</taxon>
        <taxon>Helobdella</taxon>
    </lineage>
</organism>
<evidence type="ECO:0000313" key="7">
    <source>
        <dbReference type="Proteomes" id="UP000015101"/>
    </source>
</evidence>
<dbReference type="InterPro" id="IPR026534">
    <property type="entry name" value="PRRC1"/>
</dbReference>
<evidence type="ECO:0000313" key="5">
    <source>
        <dbReference type="EMBL" id="ESN93308.1"/>
    </source>
</evidence>
<dbReference type="EMBL" id="AMQM01007453">
    <property type="status" value="NOT_ANNOTATED_CDS"/>
    <property type="molecule type" value="Genomic_DNA"/>
</dbReference>
<reference evidence="7" key="1">
    <citation type="submission" date="2012-12" db="EMBL/GenBank/DDBJ databases">
        <authorList>
            <person name="Hellsten U."/>
            <person name="Grimwood J."/>
            <person name="Chapman J.A."/>
            <person name="Shapiro H."/>
            <person name="Aerts A."/>
            <person name="Otillar R.P."/>
            <person name="Terry A.Y."/>
            <person name="Boore J.L."/>
            <person name="Simakov O."/>
            <person name="Marletaz F."/>
            <person name="Cho S.-J."/>
            <person name="Edsinger-Gonzales E."/>
            <person name="Havlak P."/>
            <person name="Kuo D.-H."/>
            <person name="Larsson T."/>
            <person name="Lv J."/>
            <person name="Arendt D."/>
            <person name="Savage R."/>
            <person name="Osoegawa K."/>
            <person name="de Jong P."/>
            <person name="Lindberg D.R."/>
            <person name="Seaver E.C."/>
            <person name="Weisblat D.A."/>
            <person name="Putnam N.H."/>
            <person name="Grigoriev I.V."/>
            <person name="Rokhsar D.S."/>
        </authorList>
    </citation>
    <scope>NUCLEOTIDE SEQUENCE</scope>
</reference>
<comment type="subcellular location">
    <subcellularLocation>
        <location evidence="1">Golgi apparatus</location>
    </subcellularLocation>
</comment>
<dbReference type="EnsemblMetazoa" id="HelroT88976">
    <property type="protein sequence ID" value="HelroP88976"/>
    <property type="gene ID" value="HelroG88976"/>
</dbReference>
<dbReference type="GO" id="GO:0005737">
    <property type="term" value="C:cytoplasm"/>
    <property type="evidence" value="ECO:0000318"/>
    <property type="project" value="GO_Central"/>
</dbReference>
<evidence type="ECO:0000259" key="4">
    <source>
        <dbReference type="Pfam" id="PF01931"/>
    </source>
</evidence>
<evidence type="ECO:0000313" key="6">
    <source>
        <dbReference type="EnsemblMetazoa" id="HelroP88976"/>
    </source>
</evidence>
<dbReference type="AlphaFoldDB" id="T1G778"/>
<dbReference type="OMA" id="TENWFEM"/>
<dbReference type="Pfam" id="PF01931">
    <property type="entry name" value="NTPase_I-T"/>
    <property type="match status" value="1"/>
</dbReference>
<keyword evidence="7" id="KW-1185">Reference proteome</keyword>
<reference evidence="6" key="3">
    <citation type="submission" date="2015-06" db="UniProtKB">
        <authorList>
            <consortium name="EnsemblMetazoa"/>
        </authorList>
    </citation>
    <scope>IDENTIFICATION</scope>
</reference>
<dbReference type="HOGENOM" id="CLU_1379281_0_0_1"/>
<dbReference type="FunFam" id="3.90.950.10:FF:000017">
    <property type="entry name" value="Protein PRRC1-B"/>
    <property type="match status" value="1"/>
</dbReference>
<dbReference type="RefSeq" id="XP_009028545.1">
    <property type="nucleotide sequence ID" value="XM_009030297.1"/>
</dbReference>
<dbReference type="SUPFAM" id="SSF52972">
    <property type="entry name" value="ITPase-like"/>
    <property type="match status" value="1"/>
</dbReference>
<dbReference type="Gene3D" id="3.90.950.10">
    <property type="match status" value="1"/>
</dbReference>
<sequence length="214" mass="23731">SVETMITTLDPGMKAVIYSGGDVDVIITTTNDEVVSGVRQAFQEVFGKATVNGVESRSDIAVQPVGFMSGLNGAGNKIMNLRNSGSVHERQTLVSYEGFIHEIFTDQWFFIGCLTLKDPLRNIDVSTFTQAIPLNPAFVQLAQEFTPTDYDLRWSGLAVSVGETINRSLPHVHPTFWHKDIAGVTLRTMVYQAAIALATLYKNNSNFHHFHHHH</sequence>
<keyword evidence="3" id="KW-0333">Golgi apparatus</keyword>
<evidence type="ECO:0000256" key="1">
    <source>
        <dbReference type="ARBA" id="ARBA00004555"/>
    </source>
</evidence>
<reference evidence="5 7" key="2">
    <citation type="journal article" date="2013" name="Nature">
        <title>Insights into bilaterian evolution from three spiralian genomes.</title>
        <authorList>
            <person name="Simakov O."/>
            <person name="Marletaz F."/>
            <person name="Cho S.J."/>
            <person name="Edsinger-Gonzales E."/>
            <person name="Havlak P."/>
            <person name="Hellsten U."/>
            <person name="Kuo D.H."/>
            <person name="Larsson T."/>
            <person name="Lv J."/>
            <person name="Arendt D."/>
            <person name="Savage R."/>
            <person name="Osoegawa K."/>
            <person name="de Jong P."/>
            <person name="Grimwood J."/>
            <person name="Chapman J.A."/>
            <person name="Shapiro H."/>
            <person name="Aerts A."/>
            <person name="Otillar R.P."/>
            <person name="Terry A.Y."/>
            <person name="Boore J.L."/>
            <person name="Grigoriev I.V."/>
            <person name="Lindberg D.R."/>
            <person name="Seaver E.C."/>
            <person name="Weisblat D.A."/>
            <person name="Putnam N.H."/>
            <person name="Rokhsar D.S."/>
        </authorList>
    </citation>
    <scope>NUCLEOTIDE SEQUENCE</scope>
</reference>
<name>T1G778_HELRO</name>
<comment type="similarity">
    <text evidence="2">Belongs to the PRRC1 family.</text>
</comment>
<dbReference type="KEGG" id="hro:HELRODRAFT_88976"/>
<dbReference type="OrthoDB" id="4968544at2759"/>
<dbReference type="InterPro" id="IPR026533">
    <property type="entry name" value="NTPase/PRRC1"/>
</dbReference>
<dbReference type="PANTHER" id="PTHR23276">
    <property type="entry name" value="PROTEIN PRRC1"/>
    <property type="match status" value="1"/>
</dbReference>
<evidence type="ECO:0000256" key="3">
    <source>
        <dbReference type="ARBA" id="ARBA00023034"/>
    </source>
</evidence>
<proteinExistence type="inferred from homology"/>
<accession>T1G778</accession>
<dbReference type="EMBL" id="KB097620">
    <property type="protein sequence ID" value="ESN93308.1"/>
    <property type="molecule type" value="Genomic_DNA"/>
</dbReference>
<dbReference type="eggNOG" id="ENOG502QUZV">
    <property type="taxonomic scope" value="Eukaryota"/>
</dbReference>
<dbReference type="InParanoid" id="T1G778"/>
<protein>
    <recommendedName>
        <fullName evidence="4">Non-canonical purine NTP phosphatase/PRRC1 domain-containing protein</fullName>
    </recommendedName>
</protein>
<dbReference type="InterPro" id="IPR029001">
    <property type="entry name" value="ITPase-like_fam"/>
</dbReference>
<dbReference type="PANTHER" id="PTHR23276:SF2">
    <property type="entry name" value="PROTEIN PRRC1"/>
    <property type="match status" value="1"/>
</dbReference>
<feature type="domain" description="Non-canonical purine NTP phosphatase/PRRC1" evidence="4">
    <location>
        <begin position="29"/>
        <end position="140"/>
    </location>
</feature>
<dbReference type="GeneID" id="20216925"/>